<gene>
    <name evidence="2" type="ORF">ACFOZ9_08635</name>
</gene>
<protein>
    <recommendedName>
        <fullName evidence="4">Single-stranded DNA-binding protein</fullName>
    </recommendedName>
</protein>
<dbReference type="RefSeq" id="WP_380038578.1">
    <property type="nucleotide sequence ID" value="NZ_JBHSEH010000007.1"/>
</dbReference>
<feature type="compositionally biased region" description="Low complexity" evidence="1">
    <location>
        <begin position="179"/>
        <end position="196"/>
    </location>
</feature>
<evidence type="ECO:0000313" key="3">
    <source>
        <dbReference type="Proteomes" id="UP001595998"/>
    </source>
</evidence>
<evidence type="ECO:0000313" key="2">
    <source>
        <dbReference type="EMBL" id="MFC4426280.1"/>
    </source>
</evidence>
<accession>A0ABV8XLL1</accession>
<evidence type="ECO:0008006" key="4">
    <source>
        <dbReference type="Google" id="ProtNLM"/>
    </source>
</evidence>
<comment type="caution">
    <text evidence="2">The sequence shown here is derived from an EMBL/GenBank/DDBJ whole genome shotgun (WGS) entry which is preliminary data.</text>
</comment>
<feature type="region of interest" description="Disordered" evidence="1">
    <location>
        <begin position="172"/>
        <end position="214"/>
    </location>
</feature>
<keyword evidence="3" id="KW-1185">Reference proteome</keyword>
<sequence>MKANAESGPTFERTVFPEGVYPMTLKKAFVMWGKPNQYAPEGAPKIAMIWEYKDEDGNPFELMDFLTFPKNFAYNDKSNFWKRVSEIAGMPINKENVGDVDLDLGEFIQSYDELIEHIRSTDSQGKAEKADVKGLTIGDQQLLGKKCQLVVKVWNNNGQEGNNIASVMQIGATQKPLKPQRQASAAQAAPQSTSKPPARPAPAPTAAEQQDLPF</sequence>
<reference evidence="3" key="1">
    <citation type="journal article" date="2019" name="Int. J. Syst. Evol. Microbiol.">
        <title>The Global Catalogue of Microorganisms (GCM) 10K type strain sequencing project: providing services to taxonomists for standard genome sequencing and annotation.</title>
        <authorList>
            <consortium name="The Broad Institute Genomics Platform"/>
            <consortium name="The Broad Institute Genome Sequencing Center for Infectious Disease"/>
            <person name="Wu L."/>
            <person name="Ma J."/>
        </authorList>
    </citation>
    <scope>NUCLEOTIDE SEQUENCE [LARGE SCALE GENOMIC DNA]</scope>
    <source>
        <strain evidence="3">CCUG 56029</strain>
    </source>
</reference>
<proteinExistence type="predicted"/>
<name>A0ABV8XLL1_9DEIO</name>
<dbReference type="Proteomes" id="UP001595998">
    <property type="component" value="Unassembled WGS sequence"/>
</dbReference>
<dbReference type="EMBL" id="JBHSEH010000007">
    <property type="protein sequence ID" value="MFC4426280.1"/>
    <property type="molecule type" value="Genomic_DNA"/>
</dbReference>
<evidence type="ECO:0000256" key="1">
    <source>
        <dbReference type="SAM" id="MobiDB-lite"/>
    </source>
</evidence>
<organism evidence="2 3">
    <name type="scientific">Deinococcus navajonensis</name>
    <dbReference type="NCBI Taxonomy" id="309884"/>
    <lineage>
        <taxon>Bacteria</taxon>
        <taxon>Thermotogati</taxon>
        <taxon>Deinococcota</taxon>
        <taxon>Deinococci</taxon>
        <taxon>Deinococcales</taxon>
        <taxon>Deinococcaceae</taxon>
        <taxon>Deinococcus</taxon>
    </lineage>
</organism>